<accession>A0A6V7H8K0</accession>
<comment type="caution">
    <text evidence="1">The sequence shown here is derived from an EMBL/GenBank/DDBJ whole genome shotgun (WGS) entry which is preliminary data.</text>
</comment>
<dbReference type="Gene3D" id="2.60.40.10">
    <property type="entry name" value="Immunoglobulins"/>
    <property type="match status" value="3"/>
</dbReference>
<sequence length="197" mass="21999">VHQYYQSEVNNEYVIRGNAAILKCSIPSFVAEFVQVVGWQDDQGNSFNPDEKNVVTQYYEAEVVSEYVIRGNAAILKCTIPSFVAEFVSVDSWVGSDGSTFKPTNDYAFVSELFPSSSLLFRAVVTQPYQPEILTEYVIRGNSAILKCSIPSYIAEFVTVEAWIREDGEVYLPEDPAVGQGTTGVRLYQGLVRHVSR</sequence>
<dbReference type="OrthoDB" id="5969272at2759"/>
<feature type="non-terminal residue" evidence="1">
    <location>
        <position position="1"/>
    </location>
</feature>
<evidence type="ECO:0008006" key="3">
    <source>
        <dbReference type="Google" id="ProtNLM"/>
    </source>
</evidence>
<keyword evidence="2" id="KW-1185">Reference proteome</keyword>
<protein>
    <recommendedName>
        <fullName evidence="3">Ig-like domain-containing protein</fullName>
    </recommendedName>
</protein>
<gene>
    <name evidence="1" type="ORF">MHI_LOCUS610404</name>
</gene>
<dbReference type="InterPro" id="IPR013783">
    <property type="entry name" value="Ig-like_fold"/>
</dbReference>
<feature type="non-terminal residue" evidence="1">
    <location>
        <position position="197"/>
    </location>
</feature>
<dbReference type="Proteomes" id="UP000752696">
    <property type="component" value="Unassembled WGS sequence"/>
</dbReference>
<dbReference type="EMBL" id="CAJDYZ010008924">
    <property type="protein sequence ID" value="CAD1475954.1"/>
    <property type="molecule type" value="Genomic_DNA"/>
</dbReference>
<organism evidence="1 2">
    <name type="scientific">Heterotrigona itama</name>
    <dbReference type="NCBI Taxonomy" id="395501"/>
    <lineage>
        <taxon>Eukaryota</taxon>
        <taxon>Metazoa</taxon>
        <taxon>Ecdysozoa</taxon>
        <taxon>Arthropoda</taxon>
        <taxon>Hexapoda</taxon>
        <taxon>Insecta</taxon>
        <taxon>Pterygota</taxon>
        <taxon>Neoptera</taxon>
        <taxon>Endopterygota</taxon>
        <taxon>Hymenoptera</taxon>
        <taxon>Apocrita</taxon>
        <taxon>Aculeata</taxon>
        <taxon>Apoidea</taxon>
        <taxon>Anthophila</taxon>
        <taxon>Apidae</taxon>
        <taxon>Heterotrigona</taxon>
    </lineage>
</organism>
<proteinExistence type="predicted"/>
<name>A0A6V7H8K0_9HYME</name>
<reference evidence="1" key="1">
    <citation type="submission" date="2020-07" db="EMBL/GenBank/DDBJ databases">
        <authorList>
            <person name="Nazaruddin N."/>
        </authorList>
    </citation>
    <scope>NUCLEOTIDE SEQUENCE</scope>
</reference>
<dbReference type="AlphaFoldDB" id="A0A6V7H8K0"/>
<evidence type="ECO:0000313" key="2">
    <source>
        <dbReference type="Proteomes" id="UP000752696"/>
    </source>
</evidence>
<evidence type="ECO:0000313" key="1">
    <source>
        <dbReference type="EMBL" id="CAD1475954.1"/>
    </source>
</evidence>